<feature type="region of interest" description="Disordered" evidence="1">
    <location>
        <begin position="1"/>
        <end position="44"/>
    </location>
</feature>
<evidence type="ECO:0000313" key="2">
    <source>
        <dbReference type="EMBL" id="BFP48490.1"/>
    </source>
</evidence>
<evidence type="ECO:0000256" key="1">
    <source>
        <dbReference type="SAM" id="MobiDB-lite"/>
    </source>
</evidence>
<proteinExistence type="predicted"/>
<gene>
    <name evidence="2" type="ORF">KCMC57_48580</name>
</gene>
<organism evidence="2">
    <name type="scientific">Kitasatospora sp. CMC57</name>
    <dbReference type="NCBI Taxonomy" id="3231513"/>
    <lineage>
        <taxon>Bacteria</taxon>
        <taxon>Bacillati</taxon>
        <taxon>Actinomycetota</taxon>
        <taxon>Actinomycetes</taxon>
        <taxon>Kitasatosporales</taxon>
        <taxon>Streptomycetaceae</taxon>
        <taxon>Kitasatospora</taxon>
    </lineage>
</organism>
<accession>A0AB33KAS5</accession>
<dbReference type="EMBL" id="AP035881">
    <property type="protein sequence ID" value="BFP48490.1"/>
    <property type="molecule type" value="Genomic_DNA"/>
</dbReference>
<dbReference type="AlphaFoldDB" id="A0AB33KAS5"/>
<protein>
    <submittedName>
        <fullName evidence="2">Uncharacterized protein</fullName>
    </submittedName>
</protein>
<sequence>MGLTGRAVGEGTMDSGVEEGEEISVTGPGQPPTRARPPNGAVVSQHVDQVCQALREPG</sequence>
<name>A0AB33KAS5_9ACTN</name>
<reference evidence="2" key="1">
    <citation type="submission" date="2024-07" db="EMBL/GenBank/DDBJ databases">
        <title>Complete genome sequences of cellulolytic bacteria, Kitasatospora sp. CMC57 and Streptomyces sp. CMC78, isolated from Japanese agricultural soil.</title>
        <authorList>
            <person name="Hashimoto T."/>
            <person name="Ito M."/>
            <person name="Iwamoto M."/>
            <person name="Fukahori D."/>
            <person name="Shoda T."/>
            <person name="Sakoda M."/>
            <person name="Morohoshi T."/>
            <person name="Mitsuboshi M."/>
            <person name="Nishizawa T."/>
        </authorList>
    </citation>
    <scope>NUCLEOTIDE SEQUENCE</scope>
    <source>
        <strain evidence="2">CMC57</strain>
    </source>
</reference>